<dbReference type="PIRSF" id="PIRSF028177">
    <property type="entry name" value="Polyketide_synth_Omtfrase_TcmP"/>
    <property type="match status" value="1"/>
</dbReference>
<dbReference type="eggNOG" id="COG3315">
    <property type="taxonomic scope" value="Bacteria"/>
</dbReference>
<dbReference type="Proteomes" id="UP000009159">
    <property type="component" value="Chromosome"/>
</dbReference>
<dbReference type="InterPro" id="IPR029063">
    <property type="entry name" value="SAM-dependent_MTases_sf"/>
</dbReference>
<dbReference type="KEGG" id="mva:Mvan_4568"/>
<dbReference type="Gene3D" id="3.40.50.150">
    <property type="entry name" value="Vaccinia Virus protein VP39"/>
    <property type="match status" value="1"/>
</dbReference>
<dbReference type="AlphaFoldDB" id="A1TDU3"/>
<dbReference type="PANTHER" id="PTHR43619:SF2">
    <property type="entry name" value="S-ADENOSYL-L-METHIONINE-DEPENDENT METHYLTRANSFERASES SUPERFAMILY PROTEIN"/>
    <property type="match status" value="1"/>
</dbReference>
<name>A1TDU3_MYCVP</name>
<keyword evidence="2" id="KW-0808">Transferase</keyword>
<dbReference type="PANTHER" id="PTHR43619">
    <property type="entry name" value="S-ADENOSYL-L-METHIONINE-DEPENDENT METHYLTRANSFERASE YKTD-RELATED"/>
    <property type="match status" value="1"/>
</dbReference>
<dbReference type="GO" id="GO:0032259">
    <property type="term" value="P:methylation"/>
    <property type="evidence" value="ECO:0007669"/>
    <property type="project" value="UniProtKB-KW"/>
</dbReference>
<dbReference type="InterPro" id="IPR016874">
    <property type="entry name" value="TcmP-like"/>
</dbReference>
<dbReference type="GO" id="GO:0008168">
    <property type="term" value="F:methyltransferase activity"/>
    <property type="evidence" value="ECO:0007669"/>
    <property type="project" value="UniProtKB-KW"/>
</dbReference>
<protein>
    <submittedName>
        <fullName evidence="4">O-methyltransferase domain protein</fullName>
    </submittedName>
</protein>
<dbReference type="SUPFAM" id="SSF53335">
    <property type="entry name" value="S-adenosyl-L-methionine-dependent methyltransferases"/>
    <property type="match status" value="1"/>
</dbReference>
<gene>
    <name evidence="4" type="ordered locus">Mvan_4568</name>
</gene>
<dbReference type="EMBL" id="CP000511">
    <property type="protein sequence ID" value="ABM15343.1"/>
    <property type="molecule type" value="Genomic_DNA"/>
</dbReference>
<dbReference type="Pfam" id="PF04072">
    <property type="entry name" value="LCM"/>
    <property type="match status" value="1"/>
</dbReference>
<keyword evidence="5" id="KW-1185">Reference proteome</keyword>
<proteinExistence type="predicted"/>
<evidence type="ECO:0000313" key="5">
    <source>
        <dbReference type="Proteomes" id="UP000009159"/>
    </source>
</evidence>
<sequence length="306" mass="33870">MNHTGKHTATDVTGVSETALLTLLVRATEARRPDSLIDDPMAIHLVDSIDFDFAKFGYVRRQDMSLRALAFDKQTRRYLRDHPKATVVALAEGLQTSFYRLDAQGPDVGHDFRWLTVDLPPMIELRRKLLPASDRVQMLAQSALDFSWMDRVPTDDGDVNQAGDDGDVNQAGDDGDVDQAGADGVFITAEGLLMYLQPEESMALITECAARFPGGRMMFDLPPSAFAPLVRRGFRASLRYRVPPMPFTLSPAEAADLVNTVPGVRAVHDVPAEHARGRILNALLWTAQRVPLLDPVRPMFTLLEFG</sequence>
<organism evidence="4 5">
    <name type="scientific">Mycolicibacterium vanbaalenii (strain DSM 7251 / JCM 13017 / BCRC 16820 / KCTC 9966 / NRRL B-24157 / PYR-1)</name>
    <name type="common">Mycobacterium vanbaalenii</name>
    <dbReference type="NCBI Taxonomy" id="350058"/>
    <lineage>
        <taxon>Bacteria</taxon>
        <taxon>Bacillati</taxon>
        <taxon>Actinomycetota</taxon>
        <taxon>Actinomycetes</taxon>
        <taxon>Mycobacteriales</taxon>
        <taxon>Mycobacteriaceae</taxon>
        <taxon>Mycolicibacterium</taxon>
    </lineage>
</organism>
<keyword evidence="1" id="KW-0489">Methyltransferase</keyword>
<dbReference type="STRING" id="350058.Mvan_4568"/>
<evidence type="ECO:0000256" key="3">
    <source>
        <dbReference type="SAM" id="MobiDB-lite"/>
    </source>
</evidence>
<dbReference type="HOGENOM" id="CLU_069348_1_0_11"/>
<accession>A1TDU3</accession>
<evidence type="ECO:0000256" key="2">
    <source>
        <dbReference type="ARBA" id="ARBA00022679"/>
    </source>
</evidence>
<evidence type="ECO:0000313" key="4">
    <source>
        <dbReference type="EMBL" id="ABM15343.1"/>
    </source>
</evidence>
<reference evidence="4" key="1">
    <citation type="submission" date="2006-12" db="EMBL/GenBank/DDBJ databases">
        <title>Complete sequence of Mycobacterium vanbaalenii PYR-1.</title>
        <authorList>
            <consortium name="US DOE Joint Genome Institute"/>
            <person name="Copeland A."/>
            <person name="Lucas S."/>
            <person name="Lapidus A."/>
            <person name="Barry K."/>
            <person name="Detter J.C."/>
            <person name="Glavina del Rio T."/>
            <person name="Hammon N."/>
            <person name="Israni S."/>
            <person name="Dalin E."/>
            <person name="Tice H."/>
            <person name="Pitluck S."/>
            <person name="Singan V."/>
            <person name="Schmutz J."/>
            <person name="Larimer F."/>
            <person name="Land M."/>
            <person name="Hauser L."/>
            <person name="Kyrpides N."/>
            <person name="Anderson I.J."/>
            <person name="Miller C."/>
            <person name="Richardson P."/>
        </authorList>
    </citation>
    <scope>NUCLEOTIDE SEQUENCE [LARGE SCALE GENOMIC DNA]</scope>
    <source>
        <strain evidence="4">PYR-1</strain>
    </source>
</reference>
<evidence type="ECO:0000256" key="1">
    <source>
        <dbReference type="ARBA" id="ARBA00022603"/>
    </source>
</evidence>
<dbReference type="InterPro" id="IPR007213">
    <property type="entry name" value="Ppm1/Ppm2/Tcmp"/>
</dbReference>
<feature type="region of interest" description="Disordered" evidence="3">
    <location>
        <begin position="155"/>
        <end position="175"/>
    </location>
</feature>
<dbReference type="RefSeq" id="WP_011781720.1">
    <property type="nucleotide sequence ID" value="NC_008726.1"/>
</dbReference>